<dbReference type="InterPro" id="IPR007353">
    <property type="entry name" value="DUF421"/>
</dbReference>
<evidence type="ECO:0000256" key="5">
    <source>
        <dbReference type="ARBA" id="ARBA00022989"/>
    </source>
</evidence>
<evidence type="ECO:0000256" key="3">
    <source>
        <dbReference type="ARBA" id="ARBA00022475"/>
    </source>
</evidence>
<keyword evidence="11" id="KW-1185">Reference proteome</keyword>
<dbReference type="Proteomes" id="UP001221597">
    <property type="component" value="Chromosome"/>
</dbReference>
<evidence type="ECO:0000256" key="6">
    <source>
        <dbReference type="ARBA" id="ARBA00023136"/>
    </source>
</evidence>
<feature type="transmembrane region" description="Helical" evidence="7">
    <location>
        <begin position="32"/>
        <end position="52"/>
    </location>
</feature>
<dbReference type="InterPro" id="IPR048454">
    <property type="entry name" value="YetF_N"/>
</dbReference>
<reference evidence="10 11" key="1">
    <citation type="submission" date="2023-04" db="EMBL/GenBank/DDBJ databases">
        <title>Genome sequence of Halobacillus naozhouensis KACC 21980.</title>
        <authorList>
            <person name="Kim S."/>
            <person name="Heo J."/>
            <person name="Kwon S.-W."/>
        </authorList>
    </citation>
    <scope>NUCLEOTIDE SEQUENCE [LARGE SCALE GENOMIC DNA]</scope>
    <source>
        <strain evidence="10 11">KCTC 13234</strain>
    </source>
</reference>
<dbReference type="Pfam" id="PF20730">
    <property type="entry name" value="YetF_N"/>
    <property type="match status" value="1"/>
</dbReference>
<dbReference type="RefSeq" id="WP_283076323.1">
    <property type="nucleotide sequence ID" value="NZ_CP121671.1"/>
</dbReference>
<keyword evidence="4 7" id="KW-0812">Transmembrane</keyword>
<evidence type="ECO:0000259" key="9">
    <source>
        <dbReference type="Pfam" id="PF20730"/>
    </source>
</evidence>
<evidence type="ECO:0000313" key="11">
    <source>
        <dbReference type="Proteomes" id="UP001221597"/>
    </source>
</evidence>
<evidence type="ECO:0000256" key="7">
    <source>
        <dbReference type="SAM" id="Phobius"/>
    </source>
</evidence>
<evidence type="ECO:0000256" key="4">
    <source>
        <dbReference type="ARBA" id="ARBA00022692"/>
    </source>
</evidence>
<gene>
    <name evidence="10" type="ORF">P9989_18490</name>
</gene>
<evidence type="ECO:0000313" key="10">
    <source>
        <dbReference type="EMBL" id="WFT74324.1"/>
    </source>
</evidence>
<keyword evidence="3" id="KW-1003">Cell membrane</keyword>
<dbReference type="PANTHER" id="PTHR34582:SF7">
    <property type="entry name" value="UPF0702 TRANSMEMBRANE PROTEIN YDFS"/>
    <property type="match status" value="1"/>
</dbReference>
<sequence>MGVWELILRITISFIVLFCLARIMGRKEISQMTFFNFISAIAIGTIAGSLAVNQNLSIRNGVIALAGWATFTLIMGVLDIKSKTIRKVTNGNPWIVIKDGQVALDALRKTRLDIDTLRVMLRQQHNVFQIEDVDYAIFETNGKLSVMKKDVQQPLTKGSMNNMPTAPHAYPMATEVISDGTVNSKNLSKLHLDENWLDQQLKQAGVNSPADVFYAEVQQDGTLHVDKGNAIH</sequence>
<comment type="similarity">
    <text evidence="2">Belongs to the UPF0702 family.</text>
</comment>
<dbReference type="Gene3D" id="3.30.240.20">
    <property type="entry name" value="bsu07140 like domains"/>
    <property type="match status" value="2"/>
</dbReference>
<proteinExistence type="inferred from homology"/>
<comment type="subcellular location">
    <subcellularLocation>
        <location evidence="1">Cell membrane</location>
        <topology evidence="1">Multi-pass membrane protein</topology>
    </subcellularLocation>
</comment>
<feature type="domain" description="YetF-like N-terminal transmembrane" evidence="9">
    <location>
        <begin position="5"/>
        <end position="76"/>
    </location>
</feature>
<organism evidence="10 11">
    <name type="scientific">Halobacillus naozhouensis</name>
    <dbReference type="NCBI Taxonomy" id="554880"/>
    <lineage>
        <taxon>Bacteria</taxon>
        <taxon>Bacillati</taxon>
        <taxon>Bacillota</taxon>
        <taxon>Bacilli</taxon>
        <taxon>Bacillales</taxon>
        <taxon>Bacillaceae</taxon>
        <taxon>Halobacillus</taxon>
    </lineage>
</organism>
<accession>A0ABY8IVU7</accession>
<protein>
    <submittedName>
        <fullName evidence="10">DUF421 domain-containing protein</fullName>
    </submittedName>
</protein>
<evidence type="ECO:0000256" key="2">
    <source>
        <dbReference type="ARBA" id="ARBA00006448"/>
    </source>
</evidence>
<dbReference type="Pfam" id="PF04239">
    <property type="entry name" value="DUF421"/>
    <property type="match status" value="1"/>
</dbReference>
<dbReference type="InterPro" id="IPR023090">
    <property type="entry name" value="UPF0702_alpha/beta_dom_sf"/>
</dbReference>
<dbReference type="PANTHER" id="PTHR34582">
    <property type="entry name" value="UPF0702 TRANSMEMBRANE PROTEIN YCAP"/>
    <property type="match status" value="1"/>
</dbReference>
<keyword evidence="5 7" id="KW-1133">Transmembrane helix</keyword>
<feature type="domain" description="YetF C-terminal" evidence="8">
    <location>
        <begin position="81"/>
        <end position="218"/>
    </location>
</feature>
<evidence type="ECO:0000256" key="1">
    <source>
        <dbReference type="ARBA" id="ARBA00004651"/>
    </source>
</evidence>
<keyword evidence="6 7" id="KW-0472">Membrane</keyword>
<name>A0ABY8IVU7_9BACI</name>
<evidence type="ECO:0000259" key="8">
    <source>
        <dbReference type="Pfam" id="PF04239"/>
    </source>
</evidence>
<feature type="transmembrane region" description="Helical" evidence="7">
    <location>
        <begin position="6"/>
        <end position="25"/>
    </location>
</feature>
<dbReference type="EMBL" id="CP121671">
    <property type="protein sequence ID" value="WFT74324.1"/>
    <property type="molecule type" value="Genomic_DNA"/>
</dbReference>
<feature type="transmembrane region" description="Helical" evidence="7">
    <location>
        <begin position="58"/>
        <end position="78"/>
    </location>
</feature>